<organism evidence="1 2">
    <name type="scientific">Rhizobium puerariae</name>
    <dbReference type="NCBI Taxonomy" id="1585791"/>
    <lineage>
        <taxon>Bacteria</taxon>
        <taxon>Pseudomonadati</taxon>
        <taxon>Pseudomonadota</taxon>
        <taxon>Alphaproteobacteria</taxon>
        <taxon>Hyphomicrobiales</taxon>
        <taxon>Rhizobiaceae</taxon>
        <taxon>Rhizobium/Agrobacterium group</taxon>
        <taxon>Rhizobium</taxon>
    </lineage>
</organism>
<dbReference type="Pfam" id="PF09907">
    <property type="entry name" value="HigB_toxin"/>
    <property type="match status" value="1"/>
</dbReference>
<protein>
    <submittedName>
        <fullName evidence="1">Type II toxin-antitoxin system HigB family toxin</fullName>
    </submittedName>
</protein>
<dbReference type="InterPro" id="IPR018669">
    <property type="entry name" value="Toxin_HigB"/>
</dbReference>
<proteinExistence type="predicted"/>
<evidence type="ECO:0000313" key="1">
    <source>
        <dbReference type="EMBL" id="MFB9950301.1"/>
    </source>
</evidence>
<dbReference type="Proteomes" id="UP001589692">
    <property type="component" value="Unassembled WGS sequence"/>
</dbReference>
<reference evidence="1 2" key="1">
    <citation type="submission" date="2024-09" db="EMBL/GenBank/DDBJ databases">
        <authorList>
            <person name="Sun Q."/>
            <person name="Mori K."/>
        </authorList>
    </citation>
    <scope>NUCLEOTIDE SEQUENCE [LARGE SCALE GENOMIC DNA]</scope>
    <source>
        <strain evidence="1 2">TBRC 4938</strain>
    </source>
</reference>
<dbReference type="EMBL" id="JBHMAA010000017">
    <property type="protein sequence ID" value="MFB9950301.1"/>
    <property type="molecule type" value="Genomic_DNA"/>
</dbReference>
<name>A0ABV6AI69_9HYPH</name>
<accession>A0ABV6AI69</accession>
<evidence type="ECO:0000313" key="2">
    <source>
        <dbReference type="Proteomes" id="UP001589692"/>
    </source>
</evidence>
<gene>
    <name evidence="1" type="ORF">ACFFP0_15700</name>
</gene>
<comment type="caution">
    <text evidence="1">The sequence shown here is derived from an EMBL/GenBank/DDBJ whole genome shotgun (WGS) entry which is preliminary data.</text>
</comment>
<keyword evidence="2" id="KW-1185">Reference proteome</keyword>
<dbReference type="RefSeq" id="WP_377262445.1">
    <property type="nucleotide sequence ID" value="NZ_JBHMAA010000017.1"/>
</dbReference>
<sequence length="103" mass="11489">MNVIAKSALVNFWNTLPKGVPRETAEAAMTEWYATASKASWSNFSELKKTFNSADIVVGNKVIFDVGGNKYRIVGLVAFRSKRIYVLFVGTHAQYDAIDVNRL</sequence>